<dbReference type="SUPFAM" id="SSF48239">
    <property type="entry name" value="Terpenoid cyclases/Protein prenyltransferases"/>
    <property type="match status" value="2"/>
</dbReference>
<feature type="domain" description="Squalene cyclase C-terminal" evidence="3">
    <location>
        <begin position="263"/>
        <end position="474"/>
    </location>
</feature>
<reference evidence="5" key="1">
    <citation type="submission" date="2018-05" db="EMBL/GenBank/DDBJ databases">
        <authorList>
            <person name="Lanie J.A."/>
            <person name="Ng W.-L."/>
            <person name="Kazmierczak K.M."/>
            <person name="Andrzejewski T.M."/>
            <person name="Davidsen T.M."/>
            <person name="Wayne K.J."/>
            <person name="Tettelin H."/>
            <person name="Glass J.I."/>
            <person name="Rusch D."/>
            <person name="Podicherti R."/>
            <person name="Tsui H.-C.T."/>
            <person name="Winkler M.E."/>
        </authorList>
    </citation>
    <scope>NUCLEOTIDE SEQUENCE</scope>
</reference>
<dbReference type="PANTHER" id="PTHR11764">
    <property type="entry name" value="TERPENE CYCLASE/MUTASE FAMILY MEMBER"/>
    <property type="match status" value="1"/>
</dbReference>
<organism evidence="5">
    <name type="scientific">marine metagenome</name>
    <dbReference type="NCBI Taxonomy" id="408172"/>
    <lineage>
        <taxon>unclassified sequences</taxon>
        <taxon>metagenomes</taxon>
        <taxon>ecological metagenomes</taxon>
    </lineage>
</organism>
<evidence type="ECO:0000256" key="2">
    <source>
        <dbReference type="ARBA" id="ARBA00022737"/>
    </source>
</evidence>
<comment type="similarity">
    <text evidence="1">Belongs to the terpene cyclase/mutase family.</text>
</comment>
<dbReference type="GO" id="GO:0005811">
    <property type="term" value="C:lipid droplet"/>
    <property type="evidence" value="ECO:0007669"/>
    <property type="project" value="InterPro"/>
</dbReference>
<evidence type="ECO:0000256" key="1">
    <source>
        <dbReference type="ARBA" id="ARBA00009755"/>
    </source>
</evidence>
<dbReference type="AlphaFoldDB" id="A0A381VZT2"/>
<sequence>MRDQLLAERTRAGHWEGELSSSALATATAVCALTIVGQHDNLVRNGLRWLAEHQNKDGGFGDADNCPSNISTTTLAWATLAMHGSLTTDRAEDWLKKQVGELTAESMAKTISRVYGEDRTFSVPILTHCALAGKFGWEHIPTLPFELAALPHSWFKLVGLPVVSYALPALIAIGVAQHRHHPSRNAVNRRLRELTLKKTLRLLESIQPLSGGFLEATPLTSFVTMSLAGSGLADHPVTRKGVEFLTTSVREDGSWPIDTNLSTWVTTLAINALGADGFSQEERRYLKHWLLDQQFTCVDPYTKSAPGGWSWTDRTGGVPDGDDTSGALLALAVLGDDLEIRTAATAGVNWLINLQNSDGGIPTFCRGWGKLPFDRSSPDLTAHALRAWQAWQSLDPRTDTAMERGLSYLIRSQRADGSWIPLWFGNPWTTDQTNPVYGTAQVLRCGDLLPKEARRKGEQFLYSIQNTDGSFGTIEETALAVAVLDDQRGARWLKKQSDFKPSPIGLYFAKLWYSEKLYPLIFTASALK</sequence>
<dbReference type="Pfam" id="PF13243">
    <property type="entry name" value="SQHop_cyclase_C"/>
    <property type="match status" value="1"/>
</dbReference>
<dbReference type="EMBL" id="UINC01010234">
    <property type="protein sequence ID" value="SVA45611.1"/>
    <property type="molecule type" value="Genomic_DNA"/>
</dbReference>
<dbReference type="GO" id="GO:0016866">
    <property type="term" value="F:intramolecular transferase activity"/>
    <property type="evidence" value="ECO:0007669"/>
    <property type="project" value="InterPro"/>
</dbReference>
<dbReference type="Pfam" id="PF13249">
    <property type="entry name" value="SQHop_cyclase_N"/>
    <property type="match status" value="1"/>
</dbReference>
<dbReference type="InterPro" id="IPR008930">
    <property type="entry name" value="Terpenoid_cyclase/PrenylTrfase"/>
</dbReference>
<dbReference type="Gene3D" id="1.50.10.20">
    <property type="match status" value="2"/>
</dbReference>
<evidence type="ECO:0000313" key="5">
    <source>
        <dbReference type="EMBL" id="SVA45611.1"/>
    </source>
</evidence>
<dbReference type="GO" id="GO:0016104">
    <property type="term" value="P:triterpenoid biosynthetic process"/>
    <property type="evidence" value="ECO:0007669"/>
    <property type="project" value="InterPro"/>
</dbReference>
<dbReference type="InterPro" id="IPR032696">
    <property type="entry name" value="SQ_cyclase_C"/>
</dbReference>
<dbReference type="InterPro" id="IPR032697">
    <property type="entry name" value="SQ_cyclase_N"/>
</dbReference>
<accession>A0A381VZT2</accession>
<dbReference type="InterPro" id="IPR018333">
    <property type="entry name" value="Squalene_cyclase"/>
</dbReference>
<feature type="domain" description="Squalene cyclase N-terminal" evidence="4">
    <location>
        <begin position="2"/>
        <end position="199"/>
    </location>
</feature>
<dbReference type="PANTHER" id="PTHR11764:SF20">
    <property type="entry name" value="LANOSTEROL SYNTHASE"/>
    <property type="match status" value="1"/>
</dbReference>
<name>A0A381VZT2_9ZZZZ</name>
<proteinExistence type="inferred from homology"/>
<protein>
    <recommendedName>
        <fullName evidence="6">Squalene cyclase C-terminal domain-containing protein</fullName>
    </recommendedName>
</protein>
<evidence type="ECO:0000259" key="4">
    <source>
        <dbReference type="Pfam" id="PF13249"/>
    </source>
</evidence>
<evidence type="ECO:0000259" key="3">
    <source>
        <dbReference type="Pfam" id="PF13243"/>
    </source>
</evidence>
<keyword evidence="2" id="KW-0677">Repeat</keyword>
<evidence type="ECO:0008006" key="6">
    <source>
        <dbReference type="Google" id="ProtNLM"/>
    </source>
</evidence>
<gene>
    <name evidence="5" type="ORF">METZ01_LOCUS98465</name>
</gene>